<evidence type="ECO:0000313" key="3">
    <source>
        <dbReference type="EMBL" id="MBH9553525.1"/>
    </source>
</evidence>
<feature type="region of interest" description="Disordered" evidence="1">
    <location>
        <begin position="39"/>
        <end position="111"/>
    </location>
</feature>
<dbReference type="RefSeq" id="WP_198101136.1">
    <property type="nucleotide sequence ID" value="NZ_JAEDAL010000005.1"/>
</dbReference>
<comment type="caution">
    <text evidence="3">The sequence shown here is derived from an EMBL/GenBank/DDBJ whole genome shotgun (WGS) entry which is preliminary data.</text>
</comment>
<name>A0A931IVF1_9BURK</name>
<accession>A0A931IVF1</accession>
<dbReference type="Proteomes" id="UP000620139">
    <property type="component" value="Unassembled WGS sequence"/>
</dbReference>
<evidence type="ECO:0000256" key="2">
    <source>
        <dbReference type="SAM" id="SignalP"/>
    </source>
</evidence>
<evidence type="ECO:0000313" key="4">
    <source>
        <dbReference type="Proteomes" id="UP000620139"/>
    </source>
</evidence>
<feature type="signal peptide" evidence="2">
    <location>
        <begin position="1"/>
        <end position="25"/>
    </location>
</feature>
<feature type="chain" id="PRO_5037335179" evidence="2">
    <location>
        <begin position="26"/>
        <end position="111"/>
    </location>
</feature>
<reference evidence="3" key="1">
    <citation type="submission" date="2020-12" db="EMBL/GenBank/DDBJ databases">
        <title>The genome sequence of Inhella sp. 4Y17.</title>
        <authorList>
            <person name="Liu Y."/>
        </authorList>
    </citation>
    <scope>NUCLEOTIDE SEQUENCE</scope>
    <source>
        <strain evidence="3">4Y10</strain>
    </source>
</reference>
<gene>
    <name evidence="3" type="ORF">I7X43_11795</name>
</gene>
<evidence type="ECO:0000256" key="1">
    <source>
        <dbReference type="SAM" id="MobiDB-lite"/>
    </source>
</evidence>
<proteinExistence type="predicted"/>
<feature type="compositionally biased region" description="Polar residues" evidence="1">
    <location>
        <begin position="63"/>
        <end position="72"/>
    </location>
</feature>
<keyword evidence="4" id="KW-1185">Reference proteome</keyword>
<protein>
    <submittedName>
        <fullName evidence="3">Uncharacterized protein</fullName>
    </submittedName>
</protein>
<dbReference type="EMBL" id="JAEDAL010000005">
    <property type="protein sequence ID" value="MBH9553525.1"/>
    <property type="molecule type" value="Genomic_DNA"/>
</dbReference>
<sequence>MSLPRLLSLIAAASLLWTTAPAAQASELVKLARLIVTGKRSPTVAPIDTKGPATPAAAVKTDTPASPEQRATPTPAASDESSEPSLESTPARSEPPRTDRVGHAPQRASLG</sequence>
<keyword evidence="2" id="KW-0732">Signal</keyword>
<dbReference type="AlphaFoldDB" id="A0A931IVF1"/>
<organism evidence="3 4">
    <name type="scientific">Inhella gelatinilytica</name>
    <dbReference type="NCBI Taxonomy" id="2795030"/>
    <lineage>
        <taxon>Bacteria</taxon>
        <taxon>Pseudomonadati</taxon>
        <taxon>Pseudomonadota</taxon>
        <taxon>Betaproteobacteria</taxon>
        <taxon>Burkholderiales</taxon>
        <taxon>Sphaerotilaceae</taxon>
        <taxon>Inhella</taxon>
    </lineage>
</organism>